<protein>
    <submittedName>
        <fullName evidence="1">Uncharacterized protein</fullName>
    </submittedName>
</protein>
<gene>
    <name evidence="1" type="ORF">S01H4_04302</name>
</gene>
<dbReference type="AlphaFoldDB" id="X0Z1T3"/>
<dbReference type="EMBL" id="BART01001141">
    <property type="protein sequence ID" value="GAG63105.1"/>
    <property type="molecule type" value="Genomic_DNA"/>
</dbReference>
<sequence length="52" mass="5768">MKQIVQTWTGWDGQNWDWRKAKALVAAGAGCAVSYVAAKTGINRYTPTRINL</sequence>
<comment type="caution">
    <text evidence="1">The sequence shown here is derived from an EMBL/GenBank/DDBJ whole genome shotgun (WGS) entry which is preliminary data.</text>
</comment>
<accession>X0Z1T3</accession>
<proteinExistence type="predicted"/>
<name>X0Z1T3_9ZZZZ</name>
<evidence type="ECO:0000313" key="1">
    <source>
        <dbReference type="EMBL" id="GAG63105.1"/>
    </source>
</evidence>
<organism evidence="1">
    <name type="scientific">marine sediment metagenome</name>
    <dbReference type="NCBI Taxonomy" id="412755"/>
    <lineage>
        <taxon>unclassified sequences</taxon>
        <taxon>metagenomes</taxon>
        <taxon>ecological metagenomes</taxon>
    </lineage>
</organism>
<reference evidence="1" key="1">
    <citation type="journal article" date="2014" name="Front. Microbiol.">
        <title>High frequency of phylogenetically diverse reductive dehalogenase-homologous genes in deep subseafloor sedimentary metagenomes.</title>
        <authorList>
            <person name="Kawai M."/>
            <person name="Futagami T."/>
            <person name="Toyoda A."/>
            <person name="Takaki Y."/>
            <person name="Nishi S."/>
            <person name="Hori S."/>
            <person name="Arai W."/>
            <person name="Tsubouchi T."/>
            <person name="Morono Y."/>
            <person name="Uchiyama I."/>
            <person name="Ito T."/>
            <person name="Fujiyama A."/>
            <person name="Inagaki F."/>
            <person name="Takami H."/>
        </authorList>
    </citation>
    <scope>NUCLEOTIDE SEQUENCE</scope>
    <source>
        <strain evidence="1">Expedition CK06-06</strain>
    </source>
</reference>